<keyword evidence="5 7" id="KW-0687">Ribonucleoprotein</keyword>
<dbReference type="GO" id="GO:1990904">
    <property type="term" value="C:ribonucleoprotein complex"/>
    <property type="evidence" value="ECO:0007669"/>
    <property type="project" value="UniProtKB-KW"/>
</dbReference>
<evidence type="ECO:0000313" key="11">
    <source>
        <dbReference type="EMBL" id="QHX43223.1"/>
    </source>
</evidence>
<dbReference type="KEGG" id="trz:GWP43_06940"/>
<keyword evidence="4 7" id="KW-0689">Ribosomal protein</keyword>
<dbReference type="InterPro" id="IPR020070">
    <property type="entry name" value="Ribosomal_bL9_N"/>
</dbReference>
<evidence type="ECO:0000256" key="5">
    <source>
        <dbReference type="ARBA" id="ARBA00023274"/>
    </source>
</evidence>
<dbReference type="InterPro" id="IPR036791">
    <property type="entry name" value="Ribosomal_bL9_C_sf"/>
</dbReference>
<comment type="function">
    <text evidence="7">Binds to the 23S rRNA.</text>
</comment>
<organism evidence="11 12">
    <name type="scientific">Treponema vincentii</name>
    <dbReference type="NCBI Taxonomy" id="69710"/>
    <lineage>
        <taxon>Bacteria</taxon>
        <taxon>Pseudomonadati</taxon>
        <taxon>Spirochaetota</taxon>
        <taxon>Spirochaetia</taxon>
        <taxon>Spirochaetales</taxon>
        <taxon>Treponemataceae</taxon>
        <taxon>Treponema</taxon>
    </lineage>
</organism>
<dbReference type="NCBIfam" id="TIGR00158">
    <property type="entry name" value="L9"/>
    <property type="match status" value="1"/>
</dbReference>
<dbReference type="InterPro" id="IPR020594">
    <property type="entry name" value="Ribosomal_bL9_bac/chp"/>
</dbReference>
<dbReference type="Pfam" id="PF03948">
    <property type="entry name" value="Ribosomal_L9_C"/>
    <property type="match status" value="1"/>
</dbReference>
<keyword evidence="8" id="KW-0175">Coiled coil</keyword>
<dbReference type="PANTHER" id="PTHR21368">
    <property type="entry name" value="50S RIBOSOMAL PROTEIN L9"/>
    <property type="match status" value="1"/>
</dbReference>
<dbReference type="InterPro" id="IPR036935">
    <property type="entry name" value="Ribosomal_bL9_N_sf"/>
</dbReference>
<comment type="similarity">
    <text evidence="1 7">Belongs to the bacterial ribosomal protein bL9 family.</text>
</comment>
<evidence type="ECO:0000313" key="12">
    <source>
        <dbReference type="Proteomes" id="UP000464374"/>
    </source>
</evidence>
<dbReference type="GO" id="GO:0006412">
    <property type="term" value="P:translation"/>
    <property type="evidence" value="ECO:0007669"/>
    <property type="project" value="UniProtKB-UniRule"/>
</dbReference>
<name>A0A6P1Y225_9SPIR</name>
<dbReference type="Pfam" id="PF01281">
    <property type="entry name" value="Ribosomal_L9_N"/>
    <property type="match status" value="1"/>
</dbReference>
<evidence type="ECO:0000259" key="10">
    <source>
        <dbReference type="PROSITE" id="PS00651"/>
    </source>
</evidence>
<sequence length="201" mass="22410">MKVILNEDVKHLGEEGDIKDVAKGYARNYLFPRNLAVPCNSFTLAHFESRKEEIEQRKAVKRQNAAGLKEQLENLTLTIVMPAGPNGKLYGAVTNQTVSDELQKLGFEIERKRIELPGLTFKSVGHYNATLKLYEAAVAVLPIVVEAQPEAEKTAEAKPEKRSRRHHEGDEAETRAEATEGQQAEATQEEVKAEESAKTQE</sequence>
<dbReference type="EMBL" id="CP048020">
    <property type="protein sequence ID" value="QHX43223.1"/>
    <property type="molecule type" value="Genomic_DNA"/>
</dbReference>
<feature type="coiled-coil region" evidence="8">
    <location>
        <begin position="44"/>
        <end position="78"/>
    </location>
</feature>
<keyword evidence="3 7" id="KW-0694">RNA-binding</keyword>
<dbReference type="GO" id="GO:0005840">
    <property type="term" value="C:ribosome"/>
    <property type="evidence" value="ECO:0007669"/>
    <property type="project" value="UniProtKB-KW"/>
</dbReference>
<evidence type="ECO:0000256" key="1">
    <source>
        <dbReference type="ARBA" id="ARBA00010605"/>
    </source>
</evidence>
<protein>
    <recommendedName>
        <fullName evidence="6 7">Large ribosomal subunit protein bL9</fullName>
    </recommendedName>
</protein>
<evidence type="ECO:0000256" key="8">
    <source>
        <dbReference type="SAM" id="Coils"/>
    </source>
</evidence>
<dbReference type="SUPFAM" id="SSF55658">
    <property type="entry name" value="L9 N-domain-like"/>
    <property type="match status" value="1"/>
</dbReference>
<dbReference type="Gene3D" id="3.10.430.100">
    <property type="entry name" value="Ribosomal protein L9, C-terminal domain"/>
    <property type="match status" value="1"/>
</dbReference>
<evidence type="ECO:0000256" key="4">
    <source>
        <dbReference type="ARBA" id="ARBA00022980"/>
    </source>
</evidence>
<evidence type="ECO:0000256" key="3">
    <source>
        <dbReference type="ARBA" id="ARBA00022884"/>
    </source>
</evidence>
<dbReference type="SUPFAM" id="SSF55653">
    <property type="entry name" value="Ribosomal protein L9 C-domain"/>
    <property type="match status" value="1"/>
</dbReference>
<accession>A0A6P1Y225</accession>
<feature type="compositionally biased region" description="Basic and acidic residues" evidence="9">
    <location>
        <begin position="150"/>
        <end position="160"/>
    </location>
</feature>
<dbReference type="InterPro" id="IPR009027">
    <property type="entry name" value="Ribosomal_bL9/RNase_H1_N"/>
</dbReference>
<feature type="region of interest" description="Disordered" evidence="9">
    <location>
        <begin position="150"/>
        <end position="201"/>
    </location>
</feature>
<dbReference type="GO" id="GO:0019843">
    <property type="term" value="F:rRNA binding"/>
    <property type="evidence" value="ECO:0007669"/>
    <property type="project" value="UniProtKB-UniRule"/>
</dbReference>
<dbReference type="Proteomes" id="UP000464374">
    <property type="component" value="Chromosome"/>
</dbReference>
<evidence type="ECO:0000256" key="6">
    <source>
        <dbReference type="ARBA" id="ARBA00035292"/>
    </source>
</evidence>
<dbReference type="InterPro" id="IPR020069">
    <property type="entry name" value="Ribosomal_bL9_C"/>
</dbReference>
<dbReference type="RefSeq" id="WP_162663552.1">
    <property type="nucleotide sequence ID" value="NZ_CP048020.1"/>
</dbReference>
<dbReference type="GO" id="GO:0003735">
    <property type="term" value="F:structural constituent of ribosome"/>
    <property type="evidence" value="ECO:0007669"/>
    <property type="project" value="InterPro"/>
</dbReference>
<evidence type="ECO:0000256" key="7">
    <source>
        <dbReference type="HAMAP-Rule" id="MF_00503"/>
    </source>
</evidence>
<dbReference type="HAMAP" id="MF_00503">
    <property type="entry name" value="Ribosomal_bL9"/>
    <property type="match status" value="1"/>
</dbReference>
<dbReference type="AlphaFoldDB" id="A0A6P1Y225"/>
<evidence type="ECO:0000256" key="9">
    <source>
        <dbReference type="SAM" id="MobiDB-lite"/>
    </source>
</evidence>
<keyword evidence="2 7" id="KW-0699">rRNA-binding</keyword>
<evidence type="ECO:0000256" key="2">
    <source>
        <dbReference type="ARBA" id="ARBA00022730"/>
    </source>
</evidence>
<reference evidence="11 12" key="1">
    <citation type="submission" date="2020-01" db="EMBL/GenBank/DDBJ databases">
        <title>Complete genome sequence of a human oral phylogroup 1 Treponema sp. strain ATCC 700766, originally isolated from periodontitis dental plaque.</title>
        <authorList>
            <person name="Chan Y."/>
            <person name="Huo Y.-B."/>
            <person name="Yu X.-L."/>
            <person name="Zeng H."/>
            <person name="Leung W.-K."/>
            <person name="Watt R.M."/>
        </authorList>
    </citation>
    <scope>NUCLEOTIDE SEQUENCE [LARGE SCALE GENOMIC DNA]</scope>
    <source>
        <strain evidence="11 12">OMZ 804</strain>
    </source>
</reference>
<proteinExistence type="inferred from homology"/>
<feature type="compositionally biased region" description="Basic and acidic residues" evidence="9">
    <location>
        <begin position="167"/>
        <end position="178"/>
    </location>
</feature>
<gene>
    <name evidence="7" type="primary">rplI</name>
    <name evidence="11" type="ORF">GWP43_06940</name>
</gene>
<feature type="compositionally biased region" description="Basic and acidic residues" evidence="9">
    <location>
        <begin position="189"/>
        <end position="201"/>
    </location>
</feature>
<feature type="domain" description="Ribosomal protein L9" evidence="10">
    <location>
        <begin position="13"/>
        <end position="40"/>
    </location>
</feature>
<dbReference type="PROSITE" id="PS00651">
    <property type="entry name" value="RIBOSOMAL_L9"/>
    <property type="match status" value="1"/>
</dbReference>
<dbReference type="InterPro" id="IPR000244">
    <property type="entry name" value="Ribosomal_bL9"/>
</dbReference>
<dbReference type="Gene3D" id="3.40.5.10">
    <property type="entry name" value="Ribosomal protein L9, N-terminal domain"/>
    <property type="match status" value="1"/>
</dbReference>